<name>A0A0A1MVY7_9BACI</name>
<evidence type="ECO:0000313" key="2">
    <source>
        <dbReference type="EMBL" id="CEI83734.1"/>
    </source>
</evidence>
<organism evidence="2 3">
    <name type="scientific">Oceanobacillus oncorhynchi</name>
    <dbReference type="NCBI Taxonomy" id="545501"/>
    <lineage>
        <taxon>Bacteria</taxon>
        <taxon>Bacillati</taxon>
        <taxon>Bacillota</taxon>
        <taxon>Bacilli</taxon>
        <taxon>Bacillales</taxon>
        <taxon>Bacillaceae</taxon>
        <taxon>Oceanobacillus</taxon>
    </lineage>
</organism>
<keyword evidence="1" id="KW-0472">Membrane</keyword>
<dbReference type="Pfam" id="PF09577">
    <property type="entry name" value="Spore_YpjB"/>
    <property type="match status" value="1"/>
</dbReference>
<dbReference type="Proteomes" id="UP000040453">
    <property type="component" value="Unassembled WGS sequence"/>
</dbReference>
<keyword evidence="1" id="KW-1133">Transmembrane helix</keyword>
<dbReference type="EMBL" id="CDGG01000001">
    <property type="protein sequence ID" value="CEI83734.1"/>
    <property type="molecule type" value="Genomic_DNA"/>
</dbReference>
<evidence type="ECO:0000313" key="3">
    <source>
        <dbReference type="Proteomes" id="UP000040453"/>
    </source>
</evidence>
<accession>A0A0A1MVY7</accession>
<dbReference type="OrthoDB" id="2988195at2"/>
<keyword evidence="3" id="KW-1185">Reference proteome</keyword>
<gene>
    <name evidence="2" type="ORF">BN997_03655</name>
</gene>
<reference evidence="2 3" key="1">
    <citation type="submission" date="2014-11" db="EMBL/GenBank/DDBJ databases">
        <authorList>
            <person name="Urmite Genomes Urmite Genomes"/>
        </authorList>
    </citation>
    <scope>NUCLEOTIDE SEQUENCE [LARGE SCALE GENOMIC DNA]</scope>
    <source>
        <strain evidence="2 3">Oc5</strain>
    </source>
</reference>
<sequence>MAEKLLRVMTIGFIGMFYHANDVHAASIPSGNIYYNSLAPSPFILGVIIVGGCIIVTLSYVSWKKYKGENAGNKPVRKNDKSVD</sequence>
<proteinExistence type="predicted"/>
<dbReference type="STRING" id="545501.BN997_03655"/>
<dbReference type="InterPro" id="IPR014231">
    <property type="entry name" value="Spore_YpjB"/>
</dbReference>
<dbReference type="RefSeq" id="WP_042534119.1">
    <property type="nucleotide sequence ID" value="NZ_CAXOIH010000007.1"/>
</dbReference>
<feature type="transmembrane region" description="Helical" evidence="1">
    <location>
        <begin position="41"/>
        <end position="61"/>
    </location>
</feature>
<dbReference type="AlphaFoldDB" id="A0A0A1MVY7"/>
<evidence type="ECO:0000256" key="1">
    <source>
        <dbReference type="SAM" id="Phobius"/>
    </source>
</evidence>
<protein>
    <submittedName>
        <fullName evidence="2">Sporulation protein YpjB (SpoYpjB)</fullName>
    </submittedName>
</protein>
<keyword evidence="1" id="KW-0812">Transmembrane</keyword>